<dbReference type="RefSeq" id="WP_238894810.1">
    <property type="nucleotide sequence ID" value="NZ_JAKOGG010000002.1"/>
</dbReference>
<accession>A0ABT2FJM2</accession>
<reference evidence="1 2" key="1">
    <citation type="submission" date="2022-02" db="EMBL/GenBank/DDBJ databases">
        <authorList>
            <person name="Zhuang L."/>
        </authorList>
    </citation>
    <scope>NUCLEOTIDE SEQUENCE [LARGE SCALE GENOMIC DNA]</scope>
    <source>
        <strain evidence="1 2">C32</strain>
    </source>
</reference>
<proteinExistence type="predicted"/>
<evidence type="ECO:0000313" key="2">
    <source>
        <dbReference type="Proteomes" id="UP001201549"/>
    </source>
</evidence>
<protein>
    <submittedName>
        <fullName evidence="1">Uncharacterized protein</fullName>
    </submittedName>
</protein>
<name>A0ABT2FJM2_9GAMM</name>
<evidence type="ECO:0000313" key="1">
    <source>
        <dbReference type="EMBL" id="MCS4555406.1"/>
    </source>
</evidence>
<sequence>MTVHISTATVFAYENRNNKMNLHFNPMVNFEGCWKFPSGYLENVRWEIKSDVFGNHMFDCAISGSSLLESALNGNVLEFHLTVKDVPFAYDNSACWIKFTATLNSHVYREFHKEFWGVVKTRWSKGLR</sequence>
<keyword evidence="2" id="KW-1185">Reference proteome</keyword>
<dbReference type="EMBL" id="JAKOGG010000002">
    <property type="protein sequence ID" value="MCS4555406.1"/>
    <property type="molecule type" value="Genomic_DNA"/>
</dbReference>
<organism evidence="1 2">
    <name type="scientific">Shewanella electrica</name>
    <dbReference type="NCBI Taxonomy" id="515560"/>
    <lineage>
        <taxon>Bacteria</taxon>
        <taxon>Pseudomonadati</taxon>
        <taxon>Pseudomonadota</taxon>
        <taxon>Gammaproteobacteria</taxon>
        <taxon>Alteromonadales</taxon>
        <taxon>Shewanellaceae</taxon>
        <taxon>Shewanella</taxon>
    </lineage>
</organism>
<comment type="caution">
    <text evidence="1">The sequence shown here is derived from an EMBL/GenBank/DDBJ whole genome shotgun (WGS) entry which is preliminary data.</text>
</comment>
<dbReference type="Proteomes" id="UP001201549">
    <property type="component" value="Unassembled WGS sequence"/>
</dbReference>
<reference evidence="2" key="2">
    <citation type="submission" date="2023-07" db="EMBL/GenBank/DDBJ databases">
        <title>Shewanella mangrovi sp. nov., an acetaldehyde- degrading bacterium isolated from mangrove sediment.</title>
        <authorList>
            <person name="Liu Y."/>
        </authorList>
    </citation>
    <scope>NUCLEOTIDE SEQUENCE [LARGE SCALE GENOMIC DNA]</scope>
    <source>
        <strain evidence="2">C32</strain>
    </source>
</reference>
<gene>
    <name evidence="1" type="ORF">L9G74_03050</name>
</gene>